<protein>
    <submittedName>
        <fullName evidence="2">Uncharacterized protein</fullName>
    </submittedName>
</protein>
<sequence length="135" mass="15189">MSAADAEAAGRKSHKKAEQLVKNANYQHYLHVFELIVPSKKALLVVALVAHILCATEGPYWHFPDRCLSLLLDSSVLPKHKPGKSKQKIIIFAMNGPVANILIFAQMSYNKLKDMQVKGRIYRTGQAHKCFIYKV</sequence>
<reference evidence="2 3" key="1">
    <citation type="submission" date="2017-02" db="EMBL/GenBank/DDBJ databases">
        <authorList>
            <person name="Peterson S.W."/>
        </authorList>
    </citation>
    <scope>NUCLEOTIDE SEQUENCE [LARGE SCALE GENOMIC DNA]</scope>
    <source>
        <strain evidence="2 3">SRS1_H2-8</strain>
    </source>
</reference>
<dbReference type="Gene3D" id="3.40.50.300">
    <property type="entry name" value="P-loop containing nucleotide triphosphate hydrolases"/>
    <property type="match status" value="1"/>
</dbReference>
<keyword evidence="1" id="KW-1133">Transmembrane helix</keyword>
<name>A0A2N8UJ71_9BASI</name>
<dbReference type="InterPro" id="IPR027417">
    <property type="entry name" value="P-loop_NTPase"/>
</dbReference>
<evidence type="ECO:0000313" key="2">
    <source>
        <dbReference type="EMBL" id="SJX64967.1"/>
    </source>
</evidence>
<keyword evidence="1" id="KW-0812">Transmembrane</keyword>
<evidence type="ECO:0000256" key="1">
    <source>
        <dbReference type="SAM" id="Phobius"/>
    </source>
</evidence>
<dbReference type="EMBL" id="LT795068">
    <property type="protein sequence ID" value="SJX64967.1"/>
    <property type="molecule type" value="Genomic_DNA"/>
</dbReference>
<dbReference type="Proteomes" id="UP000239563">
    <property type="component" value="Chromosome XV"/>
</dbReference>
<evidence type="ECO:0000313" key="3">
    <source>
        <dbReference type="Proteomes" id="UP000239563"/>
    </source>
</evidence>
<keyword evidence="1" id="KW-0472">Membrane</keyword>
<accession>A0A2N8UJ71</accession>
<gene>
    <name evidence="2" type="ORF">SRS1_25009</name>
</gene>
<feature type="transmembrane region" description="Helical" evidence="1">
    <location>
        <begin position="89"/>
        <end position="109"/>
    </location>
</feature>
<dbReference type="AlphaFoldDB" id="A0A2N8UJ71"/>
<organism evidence="2 3">
    <name type="scientific">Sporisorium reilianum f. sp. reilianum</name>
    <dbReference type="NCBI Taxonomy" id="72559"/>
    <lineage>
        <taxon>Eukaryota</taxon>
        <taxon>Fungi</taxon>
        <taxon>Dikarya</taxon>
        <taxon>Basidiomycota</taxon>
        <taxon>Ustilaginomycotina</taxon>
        <taxon>Ustilaginomycetes</taxon>
        <taxon>Ustilaginales</taxon>
        <taxon>Ustilaginaceae</taxon>
        <taxon>Sporisorium</taxon>
    </lineage>
</organism>
<proteinExistence type="predicted"/>